<keyword evidence="2" id="KW-0456">Lyase</keyword>
<dbReference type="EMBL" id="CADCVK010000514">
    <property type="protein sequence ID" value="CAA9519133.1"/>
    <property type="molecule type" value="Genomic_DNA"/>
</dbReference>
<feature type="non-terminal residue" evidence="2">
    <location>
        <position position="1"/>
    </location>
</feature>
<name>A0A6J4TD37_9ACTN</name>
<dbReference type="GO" id="GO:0008124">
    <property type="term" value="F:4-alpha-hydroxytetrahydrobiopterin dehydratase activity"/>
    <property type="evidence" value="ECO:0007669"/>
    <property type="project" value="UniProtKB-EC"/>
</dbReference>
<sequence length="57" mass="5634">EAAGEGVPVRGLRLGAAFHGRGRGEGRGGRPPPGAPDGVGEGDGGLVDACHRRPPPQ</sequence>
<gene>
    <name evidence="2" type="ORF">AVDCRST_MAG12-3674</name>
</gene>
<accession>A0A6J4TD37</accession>
<protein>
    <submittedName>
        <fullName evidence="2">Pterin-4-alpha-carbinolamine dehydratase</fullName>
        <ecNumber evidence="2">4.2.1.96</ecNumber>
    </submittedName>
</protein>
<evidence type="ECO:0000256" key="1">
    <source>
        <dbReference type="SAM" id="MobiDB-lite"/>
    </source>
</evidence>
<proteinExistence type="predicted"/>
<dbReference type="AlphaFoldDB" id="A0A6J4TD37"/>
<evidence type="ECO:0000313" key="2">
    <source>
        <dbReference type="EMBL" id="CAA9519133.1"/>
    </source>
</evidence>
<dbReference type="EC" id="4.2.1.96" evidence="2"/>
<organism evidence="2">
    <name type="scientific">uncultured Rubrobacteraceae bacterium</name>
    <dbReference type="NCBI Taxonomy" id="349277"/>
    <lineage>
        <taxon>Bacteria</taxon>
        <taxon>Bacillati</taxon>
        <taxon>Actinomycetota</taxon>
        <taxon>Rubrobacteria</taxon>
        <taxon>Rubrobacterales</taxon>
        <taxon>Rubrobacteraceae</taxon>
        <taxon>environmental samples</taxon>
    </lineage>
</organism>
<feature type="non-terminal residue" evidence="2">
    <location>
        <position position="57"/>
    </location>
</feature>
<reference evidence="2" key="1">
    <citation type="submission" date="2020-02" db="EMBL/GenBank/DDBJ databases">
        <authorList>
            <person name="Meier V. D."/>
        </authorList>
    </citation>
    <scope>NUCLEOTIDE SEQUENCE</scope>
    <source>
        <strain evidence="2">AVDCRST_MAG12</strain>
    </source>
</reference>
<feature type="region of interest" description="Disordered" evidence="1">
    <location>
        <begin position="1"/>
        <end position="57"/>
    </location>
</feature>